<comment type="caution">
    <text evidence="2">The sequence shown here is derived from an EMBL/GenBank/DDBJ whole genome shotgun (WGS) entry which is preliminary data.</text>
</comment>
<evidence type="ECO:0000256" key="1">
    <source>
        <dbReference type="SAM" id="MobiDB-lite"/>
    </source>
</evidence>
<proteinExistence type="predicted"/>
<protein>
    <submittedName>
        <fullName evidence="2">Uncharacterized protein</fullName>
    </submittedName>
</protein>
<gene>
    <name evidence="2" type="ORF">NC662_13395</name>
</gene>
<accession>A0ABU2F3A4</accession>
<feature type="region of interest" description="Disordered" evidence="1">
    <location>
        <begin position="1"/>
        <end position="31"/>
    </location>
</feature>
<name>A0ABU2F3A4_HALAR</name>
<reference evidence="2 3" key="1">
    <citation type="submission" date="2022-06" db="EMBL/GenBank/DDBJ databases">
        <title>Haloarcula sp. a new haloarchaeum isolate from saline soil.</title>
        <authorList>
            <person name="Strakova D."/>
            <person name="Galisteo C."/>
            <person name="Sanchez-Porro C."/>
            <person name="Ventosa A."/>
        </authorList>
    </citation>
    <scope>NUCLEOTIDE SEQUENCE [LARGE SCALE GENOMIC DNA]</scope>
    <source>
        <strain evidence="2 3">JCM 15760</strain>
    </source>
</reference>
<organism evidence="2 3">
    <name type="scientific">Haloarcula argentinensis</name>
    <dbReference type="NCBI Taxonomy" id="43776"/>
    <lineage>
        <taxon>Archaea</taxon>
        <taxon>Methanobacteriati</taxon>
        <taxon>Methanobacteriota</taxon>
        <taxon>Stenosarchaea group</taxon>
        <taxon>Halobacteria</taxon>
        <taxon>Halobacteriales</taxon>
        <taxon>Haloarculaceae</taxon>
        <taxon>Haloarcula</taxon>
    </lineage>
</organism>
<keyword evidence="3" id="KW-1185">Reference proteome</keyword>
<evidence type="ECO:0000313" key="3">
    <source>
        <dbReference type="Proteomes" id="UP001248536"/>
    </source>
</evidence>
<sequence>MKAGKISLVDSDTESLESFHKTYPTDKGSPFDEIAESLDVREEIPLPGDRTGYSGRAAVEQIESKEKLEITEDGSISVGETLEKQVAYTEFIFVPDSFLAVDSSAGEFLDPLLNRHTQHTSFPAKINLDSVLKNSGEPNVWKIGFEDRGEEAENGVVHGVNLLNDPEFGDLLGVSSKNQLGLELQINDDMANVFVAKSGYVEIYQPEHFDTKEYIQYVEEYILPSSEIQ</sequence>
<evidence type="ECO:0000313" key="2">
    <source>
        <dbReference type="EMBL" id="MDS0254708.1"/>
    </source>
</evidence>
<dbReference type="EMBL" id="JAMQCP010000002">
    <property type="protein sequence ID" value="MDS0254708.1"/>
    <property type="molecule type" value="Genomic_DNA"/>
</dbReference>
<dbReference type="Proteomes" id="UP001248536">
    <property type="component" value="Unassembled WGS sequence"/>
</dbReference>
<dbReference type="RefSeq" id="WP_005537173.1">
    <property type="nucleotide sequence ID" value="NZ_BAABDY010000004.1"/>
</dbReference>